<evidence type="ECO:0000256" key="4">
    <source>
        <dbReference type="ARBA" id="ARBA00023065"/>
    </source>
</evidence>
<reference evidence="8 9" key="1">
    <citation type="journal article" date="2016" name="Nat. Commun.">
        <title>Thousands of microbial genomes shed light on interconnected biogeochemical processes in an aquifer system.</title>
        <authorList>
            <person name="Anantharaman K."/>
            <person name="Brown C.T."/>
            <person name="Hug L.A."/>
            <person name="Sharon I."/>
            <person name="Castelle C.J."/>
            <person name="Probst A.J."/>
            <person name="Thomas B.C."/>
            <person name="Singh A."/>
            <person name="Wilkins M.J."/>
            <person name="Karaoz U."/>
            <person name="Brodie E.L."/>
            <person name="Williams K.H."/>
            <person name="Hubbard S.S."/>
            <person name="Banfield J.F."/>
        </authorList>
    </citation>
    <scope>NUCLEOTIDE SEQUENCE [LARGE SCALE GENOMIC DNA]</scope>
</reference>
<dbReference type="NCBIfam" id="TIGR01145">
    <property type="entry name" value="ATP_synt_delta"/>
    <property type="match status" value="1"/>
</dbReference>
<evidence type="ECO:0000313" key="9">
    <source>
        <dbReference type="Proteomes" id="UP000178235"/>
    </source>
</evidence>
<gene>
    <name evidence="7" type="primary">atpH</name>
    <name evidence="8" type="ORF">A2738_01200</name>
</gene>
<protein>
    <recommendedName>
        <fullName evidence="7">ATP synthase subunit delta</fullName>
    </recommendedName>
    <alternativeName>
        <fullName evidence="7">ATP synthase F(1) sector subunit delta</fullName>
    </alternativeName>
    <alternativeName>
        <fullName evidence="7">F-type ATPase subunit delta</fullName>
        <shortName evidence="7">F-ATPase subunit delta</shortName>
    </alternativeName>
</protein>
<keyword evidence="7" id="KW-0139">CF(1)</keyword>
<dbReference type="InterPro" id="IPR020781">
    <property type="entry name" value="ATPase_OSCP/d_CS"/>
</dbReference>
<accession>A0A1F6VFR0</accession>
<keyword evidence="4 7" id="KW-0406">Ion transport</keyword>
<evidence type="ECO:0000256" key="7">
    <source>
        <dbReference type="HAMAP-Rule" id="MF_01416"/>
    </source>
</evidence>
<comment type="function">
    <text evidence="7">F(1)F(0) ATP synthase produces ATP from ADP in the presence of a proton or sodium gradient. F-type ATPases consist of two structural domains, F(1) containing the extramembraneous catalytic core and F(0) containing the membrane proton channel, linked together by a central stalk and a peripheral stalk. During catalysis, ATP synthesis in the catalytic domain of F(1) is coupled via a rotary mechanism of the central stalk subunits to proton translocation.</text>
</comment>
<keyword evidence="2 7" id="KW-0813">Transport</keyword>
<organism evidence="8 9">
    <name type="scientific">Candidatus Nomurabacteria bacterium RIFCSPHIGHO2_01_FULL_42_15</name>
    <dbReference type="NCBI Taxonomy" id="1801742"/>
    <lineage>
        <taxon>Bacteria</taxon>
        <taxon>Candidatus Nomuraibacteriota</taxon>
    </lineage>
</organism>
<evidence type="ECO:0000256" key="1">
    <source>
        <dbReference type="ARBA" id="ARBA00004370"/>
    </source>
</evidence>
<keyword evidence="6 7" id="KW-0066">ATP synthesis</keyword>
<comment type="function">
    <text evidence="7">This protein is part of the stalk that links CF(0) to CF(1). It either transmits conformational changes from CF(0) to CF(1) or is implicated in proton conduction.</text>
</comment>
<keyword evidence="5 7" id="KW-0472">Membrane</keyword>
<evidence type="ECO:0000313" key="8">
    <source>
        <dbReference type="EMBL" id="OGI68483.1"/>
    </source>
</evidence>
<dbReference type="AlphaFoldDB" id="A0A1F6VFR0"/>
<name>A0A1F6VFR0_9BACT</name>
<comment type="subcellular location">
    <subcellularLocation>
        <location evidence="7">Cell membrane</location>
        <topology evidence="7">Peripheral membrane protein</topology>
    </subcellularLocation>
    <subcellularLocation>
        <location evidence="1">Membrane</location>
    </subcellularLocation>
</comment>
<dbReference type="GO" id="GO:0046933">
    <property type="term" value="F:proton-transporting ATP synthase activity, rotational mechanism"/>
    <property type="evidence" value="ECO:0007669"/>
    <property type="project" value="UniProtKB-UniRule"/>
</dbReference>
<dbReference type="Pfam" id="PF00213">
    <property type="entry name" value="OSCP"/>
    <property type="match status" value="1"/>
</dbReference>
<proteinExistence type="inferred from homology"/>
<evidence type="ECO:0000256" key="6">
    <source>
        <dbReference type="ARBA" id="ARBA00023310"/>
    </source>
</evidence>
<dbReference type="PROSITE" id="PS00389">
    <property type="entry name" value="ATPASE_DELTA"/>
    <property type="match status" value="1"/>
</dbReference>
<sequence>MTVISNNDIARAIYSGAKEKHGHELSLYQKNVVNFLFRKRLLSKAPEILSQLRKIINKEEGRIIAKVSSVEKLSHKIKEDLTHSLKKRYSAKEVILEEKLDEKLIGGIKLEVNNEVIDLSVKNKIGKLQEHLERNI</sequence>
<dbReference type="EMBL" id="MFTS01000003">
    <property type="protein sequence ID" value="OGI68483.1"/>
    <property type="molecule type" value="Genomic_DNA"/>
</dbReference>
<dbReference type="GO" id="GO:0045259">
    <property type="term" value="C:proton-transporting ATP synthase complex"/>
    <property type="evidence" value="ECO:0007669"/>
    <property type="project" value="UniProtKB-KW"/>
</dbReference>
<dbReference type="GO" id="GO:0005886">
    <property type="term" value="C:plasma membrane"/>
    <property type="evidence" value="ECO:0007669"/>
    <property type="project" value="UniProtKB-SubCell"/>
</dbReference>
<dbReference type="PANTHER" id="PTHR11910">
    <property type="entry name" value="ATP SYNTHASE DELTA CHAIN"/>
    <property type="match status" value="1"/>
</dbReference>
<dbReference type="HAMAP" id="MF_01416">
    <property type="entry name" value="ATP_synth_delta_bact"/>
    <property type="match status" value="1"/>
</dbReference>
<dbReference type="Proteomes" id="UP000178235">
    <property type="component" value="Unassembled WGS sequence"/>
</dbReference>
<keyword evidence="7" id="KW-1003">Cell membrane</keyword>
<dbReference type="PRINTS" id="PR00125">
    <property type="entry name" value="ATPASEDELTA"/>
</dbReference>
<evidence type="ECO:0000256" key="3">
    <source>
        <dbReference type="ARBA" id="ARBA00022781"/>
    </source>
</evidence>
<keyword evidence="3 7" id="KW-0375">Hydrogen ion transport</keyword>
<comment type="caution">
    <text evidence="8">The sequence shown here is derived from an EMBL/GenBank/DDBJ whole genome shotgun (WGS) entry which is preliminary data.</text>
</comment>
<dbReference type="InterPro" id="IPR000711">
    <property type="entry name" value="ATPase_OSCP/dsu"/>
</dbReference>
<comment type="similarity">
    <text evidence="7">Belongs to the ATPase delta chain family.</text>
</comment>
<evidence type="ECO:0000256" key="5">
    <source>
        <dbReference type="ARBA" id="ARBA00023136"/>
    </source>
</evidence>
<evidence type="ECO:0000256" key="2">
    <source>
        <dbReference type="ARBA" id="ARBA00022448"/>
    </source>
</evidence>